<dbReference type="Gene3D" id="1.20.1740.10">
    <property type="entry name" value="Amino acid/polyamine transporter I"/>
    <property type="match status" value="1"/>
</dbReference>
<evidence type="ECO:0000313" key="6">
    <source>
        <dbReference type="EMBL" id="TCO38894.1"/>
    </source>
</evidence>
<keyword evidence="7" id="KW-1185">Reference proteome</keyword>
<dbReference type="GO" id="GO:0015179">
    <property type="term" value="F:L-amino acid transmembrane transporter activity"/>
    <property type="evidence" value="ECO:0007669"/>
    <property type="project" value="TreeGrafter"/>
</dbReference>
<keyword evidence="4 5" id="KW-0472">Membrane</keyword>
<dbReference type="AlphaFoldDB" id="A0A4R2I458"/>
<evidence type="ECO:0000256" key="4">
    <source>
        <dbReference type="ARBA" id="ARBA00023136"/>
    </source>
</evidence>
<feature type="transmembrane region" description="Helical" evidence="5">
    <location>
        <begin position="420"/>
        <end position="440"/>
    </location>
</feature>
<organism evidence="6 7">
    <name type="scientific">Dokdonella fugitiva</name>
    <dbReference type="NCBI Taxonomy" id="328517"/>
    <lineage>
        <taxon>Bacteria</taxon>
        <taxon>Pseudomonadati</taxon>
        <taxon>Pseudomonadota</taxon>
        <taxon>Gammaproteobacteria</taxon>
        <taxon>Lysobacterales</taxon>
        <taxon>Rhodanobacteraceae</taxon>
        <taxon>Dokdonella</taxon>
    </lineage>
</organism>
<feature type="transmembrane region" description="Helical" evidence="5">
    <location>
        <begin position="356"/>
        <end position="378"/>
    </location>
</feature>
<feature type="transmembrane region" description="Helical" evidence="5">
    <location>
        <begin position="200"/>
        <end position="219"/>
    </location>
</feature>
<feature type="transmembrane region" description="Helical" evidence="5">
    <location>
        <begin position="140"/>
        <end position="156"/>
    </location>
</feature>
<dbReference type="GO" id="GO:0016020">
    <property type="term" value="C:membrane"/>
    <property type="evidence" value="ECO:0007669"/>
    <property type="project" value="UniProtKB-SubCell"/>
</dbReference>
<reference evidence="6 7" key="1">
    <citation type="journal article" date="2015" name="Stand. Genomic Sci.">
        <title>Genomic Encyclopedia of Bacterial and Archaeal Type Strains, Phase III: the genomes of soil and plant-associated and newly described type strains.</title>
        <authorList>
            <person name="Whitman W.B."/>
            <person name="Woyke T."/>
            <person name="Klenk H.P."/>
            <person name="Zhou Y."/>
            <person name="Lilburn T.G."/>
            <person name="Beck B.J."/>
            <person name="De Vos P."/>
            <person name="Vandamme P."/>
            <person name="Eisen J.A."/>
            <person name="Garrity G."/>
            <person name="Hugenholtz P."/>
            <person name="Kyrpides N.C."/>
        </authorList>
    </citation>
    <scope>NUCLEOTIDE SEQUENCE [LARGE SCALE GENOMIC DNA]</scope>
    <source>
        <strain evidence="6 7">A3</strain>
    </source>
</reference>
<dbReference type="Proteomes" id="UP000294862">
    <property type="component" value="Unassembled WGS sequence"/>
</dbReference>
<feature type="transmembrane region" description="Helical" evidence="5">
    <location>
        <begin position="286"/>
        <end position="310"/>
    </location>
</feature>
<evidence type="ECO:0000256" key="3">
    <source>
        <dbReference type="ARBA" id="ARBA00022989"/>
    </source>
</evidence>
<evidence type="ECO:0000256" key="5">
    <source>
        <dbReference type="SAM" id="Phobius"/>
    </source>
</evidence>
<keyword evidence="3 5" id="KW-1133">Transmembrane helix</keyword>
<dbReference type="InterPro" id="IPR002293">
    <property type="entry name" value="AA/rel_permease1"/>
</dbReference>
<dbReference type="PANTHER" id="PTHR11785:SF512">
    <property type="entry name" value="SOBREMESA, ISOFORM B"/>
    <property type="match status" value="1"/>
</dbReference>
<feature type="transmembrane region" description="Helical" evidence="5">
    <location>
        <begin position="25"/>
        <end position="44"/>
    </location>
</feature>
<protein>
    <submittedName>
        <fullName evidence="6">APA family basic amino acid/polyamine antiporter</fullName>
    </submittedName>
</protein>
<feature type="transmembrane region" description="Helical" evidence="5">
    <location>
        <begin position="239"/>
        <end position="258"/>
    </location>
</feature>
<gene>
    <name evidence="6" type="ORF">EV148_107182</name>
</gene>
<dbReference type="InterPro" id="IPR050598">
    <property type="entry name" value="AminoAcid_Transporter"/>
</dbReference>
<proteinExistence type="predicted"/>
<feature type="transmembrane region" description="Helical" evidence="5">
    <location>
        <begin position="88"/>
        <end position="108"/>
    </location>
</feature>
<name>A0A4R2I458_9GAMM</name>
<evidence type="ECO:0000256" key="1">
    <source>
        <dbReference type="ARBA" id="ARBA00004141"/>
    </source>
</evidence>
<dbReference type="PIRSF" id="PIRSF006060">
    <property type="entry name" value="AA_transporter"/>
    <property type="match status" value="1"/>
</dbReference>
<dbReference type="PANTHER" id="PTHR11785">
    <property type="entry name" value="AMINO ACID TRANSPORTER"/>
    <property type="match status" value="1"/>
</dbReference>
<feature type="transmembrane region" description="Helical" evidence="5">
    <location>
        <begin position="393"/>
        <end position="414"/>
    </location>
</feature>
<feature type="transmembrane region" description="Helical" evidence="5">
    <location>
        <begin position="115"/>
        <end position="134"/>
    </location>
</feature>
<comment type="subcellular location">
    <subcellularLocation>
        <location evidence="1">Membrane</location>
        <topology evidence="1">Multi-pass membrane protein</topology>
    </subcellularLocation>
</comment>
<dbReference type="EMBL" id="SLWQ01000007">
    <property type="protein sequence ID" value="TCO38894.1"/>
    <property type="molecule type" value="Genomic_DNA"/>
</dbReference>
<feature type="transmembrane region" description="Helical" evidence="5">
    <location>
        <begin position="56"/>
        <end position="76"/>
    </location>
</feature>
<keyword evidence="2 5" id="KW-0812">Transmembrane</keyword>
<feature type="transmembrane region" description="Helical" evidence="5">
    <location>
        <begin position="168"/>
        <end position="188"/>
    </location>
</feature>
<evidence type="ECO:0000313" key="7">
    <source>
        <dbReference type="Proteomes" id="UP000294862"/>
    </source>
</evidence>
<feature type="transmembrane region" description="Helical" evidence="5">
    <location>
        <begin position="331"/>
        <end position="350"/>
    </location>
</feature>
<accession>A0A4R2I458</accession>
<evidence type="ECO:0000256" key="2">
    <source>
        <dbReference type="ARBA" id="ARBA00022692"/>
    </source>
</evidence>
<dbReference type="RefSeq" id="WP_131999106.1">
    <property type="nucleotide sequence ID" value="NZ_JACGXM010000006.1"/>
</dbReference>
<dbReference type="OrthoDB" id="9771067at2"/>
<comment type="caution">
    <text evidence="6">The sequence shown here is derived from an EMBL/GenBank/DDBJ whole genome shotgun (WGS) entry which is preliminary data.</text>
</comment>
<sequence>MNDTAPAGSTAHPVGYARRLNAWDAAMVVVGGIIGSGIFLTPASIARQTGSAGEQLLAWGVGGVIALIGALCYAELGTRRPNAGGGYVNLRDAFGLVVAFVYGWNLLVVNHSGSIAAVSTVFVEYAAAAAGVTLADPRPYAVATIVFLAGINWFGIRAGSLTQNVLTVLKLAAIAILIAVGLSVRGAPPPAAPAGPVSPFAFAGALMPVLFSYGGWYYVNDIAGEVREPQRTIPRALIYGMLLVALCYLLANLAYLAVLGHDGLAASKAPAADVMRHGFGETGARVIAAGIAISTLGFVNISMIGAARVFQVMGADGVFFRSAGRLHPRWRSPNVALLLLAFAACVLALTGTFDQLLNYSTVGDWLGMAAVVATLFWYRRHPSTDAVTFRTPWYPLLPIVFLVVVAGVVGTTIWQHPGDAGWGALITLAGLPVYFIWRLLPR</sequence>
<dbReference type="Pfam" id="PF13520">
    <property type="entry name" value="AA_permease_2"/>
    <property type="match status" value="1"/>
</dbReference>